<keyword evidence="1" id="KW-1133">Transmembrane helix</keyword>
<dbReference type="EMBL" id="MHUT01000012">
    <property type="protein sequence ID" value="OHA80941.1"/>
    <property type="molecule type" value="Genomic_DNA"/>
</dbReference>
<comment type="caution">
    <text evidence="2">The sequence shown here is derived from an EMBL/GenBank/DDBJ whole genome shotgun (WGS) entry which is preliminary data.</text>
</comment>
<protein>
    <submittedName>
        <fullName evidence="2">Uncharacterized protein</fullName>
    </submittedName>
</protein>
<sequence>MVLVVQFHAGAIPIFLFLQPSLILKERKCNMAKKVTCTKRRAKVIALGRNFLDVARFKQFLDHSVNVLDTGTRSKLLRCYTGCLDGLIKIEINVVKVLDNGLAICRFRCRGLLEESLLAPAECLKEIKPVSIKTVPHRNEFERLAHV</sequence>
<feature type="transmembrane region" description="Helical" evidence="1">
    <location>
        <begin position="6"/>
        <end position="24"/>
    </location>
</feature>
<organism evidence="2 3">
    <name type="scientific">Candidatus Yonathbacteria bacterium RIFCSPHIGHO2_02_FULL_44_14</name>
    <dbReference type="NCBI Taxonomy" id="1802724"/>
    <lineage>
        <taxon>Bacteria</taxon>
        <taxon>Candidatus Yonathiibacteriota</taxon>
    </lineage>
</organism>
<keyword evidence="1" id="KW-0472">Membrane</keyword>
<gene>
    <name evidence="2" type="ORF">A3D51_02870</name>
</gene>
<dbReference type="Proteomes" id="UP000179118">
    <property type="component" value="Unassembled WGS sequence"/>
</dbReference>
<evidence type="ECO:0000313" key="3">
    <source>
        <dbReference type="Proteomes" id="UP000179118"/>
    </source>
</evidence>
<dbReference type="AlphaFoldDB" id="A0A1G2S9K2"/>
<evidence type="ECO:0000256" key="1">
    <source>
        <dbReference type="SAM" id="Phobius"/>
    </source>
</evidence>
<accession>A0A1G2S9K2</accession>
<name>A0A1G2S9K2_9BACT</name>
<evidence type="ECO:0000313" key="2">
    <source>
        <dbReference type="EMBL" id="OHA80941.1"/>
    </source>
</evidence>
<reference evidence="2 3" key="1">
    <citation type="journal article" date="2016" name="Nat. Commun.">
        <title>Thousands of microbial genomes shed light on interconnected biogeochemical processes in an aquifer system.</title>
        <authorList>
            <person name="Anantharaman K."/>
            <person name="Brown C.T."/>
            <person name="Hug L.A."/>
            <person name="Sharon I."/>
            <person name="Castelle C.J."/>
            <person name="Probst A.J."/>
            <person name="Thomas B.C."/>
            <person name="Singh A."/>
            <person name="Wilkins M.J."/>
            <person name="Karaoz U."/>
            <person name="Brodie E.L."/>
            <person name="Williams K.H."/>
            <person name="Hubbard S.S."/>
            <person name="Banfield J.F."/>
        </authorList>
    </citation>
    <scope>NUCLEOTIDE SEQUENCE [LARGE SCALE GENOMIC DNA]</scope>
</reference>
<keyword evidence="1" id="KW-0812">Transmembrane</keyword>
<proteinExistence type="predicted"/>